<evidence type="ECO:0000256" key="1">
    <source>
        <dbReference type="ARBA" id="ARBA00022729"/>
    </source>
</evidence>
<dbReference type="Pfam" id="PF13290">
    <property type="entry name" value="CHB_HEX_C_1"/>
    <property type="match status" value="1"/>
</dbReference>
<evidence type="ECO:0000259" key="3">
    <source>
        <dbReference type="Pfam" id="PF13290"/>
    </source>
</evidence>
<dbReference type="SUPFAM" id="SSF51126">
    <property type="entry name" value="Pectin lyase-like"/>
    <property type="match status" value="2"/>
</dbReference>
<protein>
    <submittedName>
        <fullName evidence="4">Autotransporter-associated beta strand repeat-containing protein</fullName>
    </submittedName>
</protein>
<feature type="signal peptide" evidence="2">
    <location>
        <begin position="1"/>
        <end position="24"/>
    </location>
</feature>
<sequence>MKFRSSNRFIALLPLLAQAPAAWAASINFATPVTVAGDADVSTTGTFLYAYNWANSTRTVNGVTFTGISSNTTVGTNLTLTQWGNVNTGAFNSGSNPFNSLSSSYKGMLVGSAFNNSVSGNVGTNTVTLNNLIAGHQYAVQFWVGDARGSTRSETLSSVGGNSVSLAFTTPTSAGGAGQYTIGTFTADAATQAFTVTATGGSIPQMNALQVRDLGIPGVTQAAAFSPDAGTYVAYGATLPVTLTSESGATIYYTMDGNDPTTSSSSGASPLIVNVAVPSTVTLKAMTAIGGKANSAVVTKAFTTVQGTGTWTNVAGGSWATATNWFGNFIPNGTDLAADFGTLGLSADAAVTLDGSKTLRNLTFDDLNSTKHAWIITGNPGLGEVLTLASSGAQPTINAKVDATLDGTSLTTTAGISKTGSGTLTLKGTNTYTGTTNISAGTFKSDGTNSMATLAASGGSFHVAGGTVASGTFTADLGGSVSVAGGAWNANCTTNPAIGSQDVTGSATSYSQTGGDVNLTGAANFLYTSNFGNQTGNLSFTGGTFTAAGIQLGMRSNSTATISDSAVVTLNSYFRFGHSTNIATPASRVLNLGDGSTFSGGTSINDGGTSGVLATASVARPSGAGDATLRINGGTLRATASSTTFMQGLTSASLLEAGGIIDTQDNGITIAQPLLHGGAAGTDGGLVKKGSGNLTLTGSSTFTGPTRITEGTLTLGTGGSISASPTITVASEGTLDAATGFTLASGQTLQGDGVLLGTLTVGANATLSPGIGGIGTLESFGNLILAGTSNFEIHKSGSTLTQDTLSGFQSITYGGTLKVTATGAALAVNDTFQLFIPSGSFGGSFASFDLPSLPAGRFWDTTQLSVDGTIRVSTVSFAATPYFSLLPGGYIGEQPVTITSESGATIRLAINGVNQAPAASPVTVTIPADATTTLTAYATKAGKTDSPVVEAIYRTVTTPTWTYENSGSWTEPLNWLSEVVATGSGVPADFSTLALSGNMTVNLDGSRTIGSLVFGDTTDSSGWTLASGSGGPLTLDNGANAPVITVNNQSTTIEATVAGSNGLTKAGAGTLRLSRANTYTGGTTVNGGTLEFATPGFLTYSGGQIDINNGSTVKIFEIGAPYRYDFGAVTYNFGATGGGTVNITGGSTNWVAQGDWTFKTNGGNKNAVSGGASNGMNMNGRSVVLDVTRGADPVSDLDVTIAVSNTVGGLTKTGAGIATLGAVNNYTGATAVNQGTLLVTGSLASGSVVIVASGATVGGSGSIGGSTTIDSGAVVAPGTAGAGTLTVGSATLAGTYLCQLDTTEGDKVIVTGALTVSPGAAITVSTLGTPTAASYVIATYGSLAGTLPAVTGIPSGYALNTATPGEIRIVKTGGFATWADSFDGLTDKTPQGDPDKDGISNLLEYVIGGDPRVSSTSFLPTYATVGSNLVLSYKRSDDSETDTTQIGQWSTNLNNWADITPVLVNENGGAPDDMTISIPVSNAANGKLFGRLHVTQP</sequence>
<name>A0ABT3GLV6_9BACT</name>
<gene>
    <name evidence="4" type="ORF">OKA05_17950</name>
</gene>
<feature type="chain" id="PRO_5046078685" evidence="2">
    <location>
        <begin position="25"/>
        <end position="1497"/>
    </location>
</feature>
<comment type="caution">
    <text evidence="4">The sequence shown here is derived from an EMBL/GenBank/DDBJ whole genome shotgun (WGS) entry which is preliminary data.</text>
</comment>
<dbReference type="InterPro" id="IPR011050">
    <property type="entry name" value="Pectin_lyase_fold/virulence"/>
</dbReference>
<dbReference type="Proteomes" id="UP001320876">
    <property type="component" value="Unassembled WGS sequence"/>
</dbReference>
<dbReference type="RefSeq" id="WP_264488562.1">
    <property type="nucleotide sequence ID" value="NZ_JAPDDT010000008.1"/>
</dbReference>
<evidence type="ECO:0000313" key="5">
    <source>
        <dbReference type="Proteomes" id="UP001320876"/>
    </source>
</evidence>
<dbReference type="EMBL" id="JAPDDT010000008">
    <property type="protein sequence ID" value="MCW1924455.1"/>
    <property type="molecule type" value="Genomic_DNA"/>
</dbReference>
<keyword evidence="5" id="KW-1185">Reference proteome</keyword>
<evidence type="ECO:0000313" key="4">
    <source>
        <dbReference type="EMBL" id="MCW1924455.1"/>
    </source>
</evidence>
<dbReference type="Pfam" id="PF12951">
    <property type="entry name" value="PATR"/>
    <property type="match status" value="4"/>
</dbReference>
<feature type="domain" description="GH29D-like beta-sandwich" evidence="3">
    <location>
        <begin position="227"/>
        <end position="299"/>
    </location>
</feature>
<dbReference type="InterPro" id="IPR059177">
    <property type="entry name" value="GH29D-like_dom"/>
</dbReference>
<dbReference type="NCBIfam" id="TIGR02601">
    <property type="entry name" value="autotrns_rpt"/>
    <property type="match status" value="4"/>
</dbReference>
<accession>A0ABT3GLV6</accession>
<evidence type="ECO:0000256" key="2">
    <source>
        <dbReference type="SAM" id="SignalP"/>
    </source>
</evidence>
<organism evidence="4 5">
    <name type="scientific">Luteolibacter arcticus</name>
    <dbReference type="NCBI Taxonomy" id="1581411"/>
    <lineage>
        <taxon>Bacteria</taxon>
        <taxon>Pseudomonadati</taxon>
        <taxon>Verrucomicrobiota</taxon>
        <taxon>Verrucomicrobiia</taxon>
        <taxon>Verrucomicrobiales</taxon>
        <taxon>Verrucomicrobiaceae</taxon>
        <taxon>Luteolibacter</taxon>
    </lineage>
</organism>
<proteinExistence type="predicted"/>
<dbReference type="InterPro" id="IPR013425">
    <property type="entry name" value="Autotrns_rpt"/>
</dbReference>
<keyword evidence="1 2" id="KW-0732">Signal</keyword>
<reference evidence="4 5" key="1">
    <citation type="submission" date="2022-10" db="EMBL/GenBank/DDBJ databases">
        <title>Luteolibacter arcticus strain CCTCC AB 2014275, whole genome shotgun sequencing project.</title>
        <authorList>
            <person name="Zhao G."/>
            <person name="Shen L."/>
        </authorList>
    </citation>
    <scope>NUCLEOTIDE SEQUENCE [LARGE SCALE GENOMIC DNA]</scope>
    <source>
        <strain evidence="4 5">CCTCC AB 2014275</strain>
    </source>
</reference>